<evidence type="ECO:0000313" key="13">
    <source>
        <dbReference type="Proteomes" id="UP000283738"/>
    </source>
</evidence>
<reference evidence="2" key="1">
    <citation type="submission" date="2015-05" db="EMBL/GenBank/DDBJ databases">
        <authorList>
            <person name="Wang D.B."/>
            <person name="Wang M."/>
        </authorList>
    </citation>
    <scope>NUCLEOTIDE SEQUENCE [LARGE SCALE GENOMIC DNA]</scope>
    <source>
        <strain evidence="2">L1-83</strain>
    </source>
</reference>
<proteinExistence type="predicted"/>
<dbReference type="AlphaFoldDB" id="A0A0M6WGZ0"/>
<evidence type="ECO:0000313" key="3">
    <source>
        <dbReference type="EMBL" id="RGQ52616.1"/>
    </source>
</evidence>
<dbReference type="Proteomes" id="UP000049828">
    <property type="component" value="Unassembled WGS sequence"/>
</dbReference>
<evidence type="ECO:0000313" key="6">
    <source>
        <dbReference type="EMBL" id="RHD05480.1"/>
    </source>
</evidence>
<gene>
    <name evidence="8" type="ORF">DW654_01075</name>
    <name evidence="7" type="ORF">DW707_16210</name>
    <name evidence="6" type="ORF">DW813_03865</name>
    <name evidence="5" type="ORF">DW914_06235</name>
    <name evidence="4" type="ORF">DWY29_02865</name>
    <name evidence="3" type="ORF">DWY96_04095</name>
    <name evidence="2" type="ORF">RIL183_17831</name>
</gene>
<dbReference type="Proteomes" id="UP000283492">
    <property type="component" value="Unassembled WGS sequence"/>
</dbReference>
<dbReference type="EMBL" id="QSFX01000007">
    <property type="protein sequence ID" value="RHA90089.1"/>
    <property type="molecule type" value="Genomic_DNA"/>
</dbReference>
<name>A0A0M6WGZ0_9FIRM</name>
<evidence type="ECO:0000313" key="10">
    <source>
        <dbReference type="Proteomes" id="UP000266391"/>
    </source>
</evidence>
<protein>
    <submittedName>
        <fullName evidence="2">Uncharacterized protein</fullName>
    </submittedName>
</protein>
<evidence type="ECO:0000256" key="1">
    <source>
        <dbReference type="SAM" id="SignalP"/>
    </source>
</evidence>
<dbReference type="OrthoDB" id="2060137at2"/>
<reference evidence="10 11" key="3">
    <citation type="submission" date="2018-08" db="EMBL/GenBank/DDBJ databases">
        <title>A genome reference for cultivated species of the human gut microbiota.</title>
        <authorList>
            <person name="Zou Y."/>
            <person name="Xue W."/>
            <person name="Luo G."/>
        </authorList>
    </citation>
    <scope>NUCLEOTIDE SEQUENCE [LARGE SCALE GENOMIC DNA]</scope>
    <source>
        <strain evidence="4 14">AF24-4</strain>
        <strain evidence="3 13">AF28-15</strain>
        <strain evidence="8 12">AM23-23AC</strain>
        <strain evidence="7 15">AM27-11</strain>
        <strain evidence="6 10">AM32-8LB</strain>
        <strain evidence="5 11">AM42-1AC</strain>
    </source>
</reference>
<dbReference type="EMBL" id="QRHP01000001">
    <property type="protein sequence ID" value="RHF87390.1"/>
    <property type="molecule type" value="Genomic_DNA"/>
</dbReference>
<dbReference type="EMBL" id="CVRS01000062">
    <property type="protein sequence ID" value="CRL35835.1"/>
    <property type="molecule type" value="Genomic_DNA"/>
</dbReference>
<dbReference type="Proteomes" id="UP000286271">
    <property type="component" value="Unassembled WGS sequence"/>
</dbReference>
<evidence type="ECO:0000313" key="11">
    <source>
        <dbReference type="Proteomes" id="UP000283492"/>
    </source>
</evidence>
<organism evidence="2 9">
    <name type="scientific">Roseburia inulinivorans</name>
    <dbReference type="NCBI Taxonomy" id="360807"/>
    <lineage>
        <taxon>Bacteria</taxon>
        <taxon>Bacillati</taxon>
        <taxon>Bacillota</taxon>
        <taxon>Clostridia</taxon>
        <taxon>Lachnospirales</taxon>
        <taxon>Lachnospiraceae</taxon>
        <taxon>Roseburia</taxon>
    </lineage>
</organism>
<evidence type="ECO:0000313" key="7">
    <source>
        <dbReference type="EMBL" id="RHE91869.1"/>
    </source>
</evidence>
<keyword evidence="9" id="KW-1185">Reference proteome</keyword>
<dbReference type="Proteomes" id="UP000283701">
    <property type="component" value="Unassembled WGS sequence"/>
</dbReference>
<evidence type="ECO:0000313" key="5">
    <source>
        <dbReference type="EMBL" id="RHA90089.1"/>
    </source>
</evidence>
<dbReference type="RefSeq" id="WP_005602828.1">
    <property type="nucleotide sequence ID" value="NZ_CABJFX010000007.1"/>
</dbReference>
<evidence type="ECO:0000313" key="9">
    <source>
        <dbReference type="Proteomes" id="UP000049828"/>
    </source>
</evidence>
<evidence type="ECO:0000313" key="2">
    <source>
        <dbReference type="EMBL" id="CRL35835.1"/>
    </source>
</evidence>
<feature type="chain" id="PRO_5043121532" evidence="1">
    <location>
        <begin position="24"/>
        <end position="204"/>
    </location>
</feature>
<feature type="signal peptide" evidence="1">
    <location>
        <begin position="1"/>
        <end position="23"/>
    </location>
</feature>
<accession>A0A0M6WGZ0</accession>
<dbReference type="Proteomes" id="UP000283738">
    <property type="component" value="Unassembled WGS sequence"/>
</dbReference>
<keyword evidence="1" id="KW-0732">Signal</keyword>
<evidence type="ECO:0000313" key="12">
    <source>
        <dbReference type="Proteomes" id="UP000283701"/>
    </source>
</evidence>
<dbReference type="PROSITE" id="PS51257">
    <property type="entry name" value="PROKAR_LIPOPROTEIN"/>
    <property type="match status" value="1"/>
</dbReference>
<dbReference type="EMBL" id="QRUN01000002">
    <property type="protein sequence ID" value="RGR70849.1"/>
    <property type="molecule type" value="Genomic_DNA"/>
</dbReference>
<reference evidence="9" key="2">
    <citation type="submission" date="2015-05" db="EMBL/GenBank/DDBJ databases">
        <authorList>
            <consortium name="Pathogen Informatics"/>
        </authorList>
    </citation>
    <scope>NUCLEOTIDE SEQUENCE [LARGE SCALE GENOMIC DNA]</scope>
    <source>
        <strain evidence="9">L1-83</strain>
    </source>
</reference>
<evidence type="ECO:0000313" key="14">
    <source>
        <dbReference type="Proteomes" id="UP000285820"/>
    </source>
</evidence>
<dbReference type="GeneID" id="75164385"/>
<evidence type="ECO:0000313" key="4">
    <source>
        <dbReference type="EMBL" id="RGR70849.1"/>
    </source>
</evidence>
<sequence>MKKIISMVLSFILILGCSTTAFAAETHNYDTENLPHDGADYFETEIKADEENEERISDFVTVYGYQYTKGSLKSGAWRNGTSGGSSTSSAKLSLNYTQDTSYNISFKASVSGGYTNGGTIGSELGVTLGASKSYSLGSGYSVTVPKGSHYLIKYRPMYYTYKVVETKYKERYNEALGGMERYVVETKTCYVDVFSHWDFTHVAK</sequence>
<evidence type="ECO:0000313" key="8">
    <source>
        <dbReference type="EMBL" id="RHF87390.1"/>
    </source>
</evidence>
<dbReference type="EMBL" id="QSKW01000038">
    <property type="protein sequence ID" value="RHE91869.1"/>
    <property type="molecule type" value="Genomic_DNA"/>
</dbReference>
<evidence type="ECO:0000313" key="15">
    <source>
        <dbReference type="Proteomes" id="UP000286271"/>
    </source>
</evidence>
<dbReference type="EMBL" id="QSIQ01000003">
    <property type="protein sequence ID" value="RHD05480.1"/>
    <property type="molecule type" value="Genomic_DNA"/>
</dbReference>
<dbReference type="Proteomes" id="UP000285820">
    <property type="component" value="Unassembled WGS sequence"/>
</dbReference>
<dbReference type="EMBL" id="QRTF01000006">
    <property type="protein sequence ID" value="RGQ52616.1"/>
    <property type="molecule type" value="Genomic_DNA"/>
</dbReference>
<dbReference type="Proteomes" id="UP000266391">
    <property type="component" value="Unassembled WGS sequence"/>
</dbReference>